<dbReference type="GO" id="GO:0003676">
    <property type="term" value="F:nucleic acid binding"/>
    <property type="evidence" value="ECO:0007669"/>
    <property type="project" value="InterPro"/>
</dbReference>
<comment type="caution">
    <text evidence="4">The sequence shown here is derived from an EMBL/GenBank/DDBJ whole genome shotgun (WGS) entry which is preliminary data.</text>
</comment>
<gene>
    <name evidence="4" type="ORF">Tci_264017</name>
</gene>
<feature type="region of interest" description="Disordered" evidence="2">
    <location>
        <begin position="207"/>
        <end position="227"/>
    </location>
</feature>
<sequence>MFAYGTWSECKSNASNLSPLAPDQILKLKQLIVLTLAETNKGVEKQYPPTTVEERLARRNELKARGTLLMALPNEHQLKFNSYKTAKSLMEAIEKIFGDNKESKKVQKTLLTQQYENFSRTSSEGLDQTYDRLQKLINLKTLSMDELYNNLKIYEAEVMSAAHGVSAANSKTSASNLPNVDSLRDRLKVAYGNVDYEIYEIPIEDRKESRAPKQQDNRNKEVPRRTVPVEDTTSNALVSQCDGLGYDWSDHAEKGPIYFALIAYTSSSFSSTSNSDTESPAIAKSNVKTVESKLNTVSEAIIEDWVFNSEEENETKTKSKHTKPSFAKVNFVKLNDQVKTPRESVKHEDKYRQAKYPRKHSQSPRGNQRNWNNLMTQRLGDNFKFKNKACYKCGSFGHLLKDCKTYKKKMVEKPVWNNARRVNHHNSQRLSHPHSKINIVPKAVLTTSGLKTLNIAKQNSSRATILVNTTRSNNTSSTRSTVNGAKPISNVFHKSHSLIKRTFNQRTTPKNSDLKETVNAVKHARFEDQQEMILIISPKTMDHTCLKDLTMLIFKANSESEEFGQIVDFLNANPIKYALTRKQKSRRKQRKETEVFHDKPQTEEHVPTPSHDPPPSGEDSMQLSKLIVKKLKSKMKKSIHRLKRLYKVRLSARVESSEDVEASLGDQEDASKQKRSIDDIDQDEGTTLVNDQDMFGVNDLNGDEVVMDATTSENVEQNVKRRTTPTPQPSKAKDKGKAIMIEPENPLKKKDQIAHDEEVTRELEAQLKAKMEEEERLAKEKHKANIDFKGKSFDTIKKMFDKAYKRVNTFVAMDAEVTKGSSNRAIESSKRSGEELESDKSKKQKLDEHVQAKVDEDNSTELQRCLEIVQDDGDDVLVDAIPLSFKSPTIINYKNYREGKKHYF</sequence>
<name>A0A699H0B8_TANCI</name>
<proteinExistence type="predicted"/>
<keyword evidence="1" id="KW-0862">Zinc</keyword>
<dbReference type="SMART" id="SM00343">
    <property type="entry name" value="ZnF_C2HC"/>
    <property type="match status" value="1"/>
</dbReference>
<feature type="compositionally biased region" description="Basic residues" evidence="2">
    <location>
        <begin position="581"/>
        <end position="590"/>
    </location>
</feature>
<feature type="compositionally biased region" description="Basic and acidic residues" evidence="2">
    <location>
        <begin position="591"/>
        <end position="606"/>
    </location>
</feature>
<reference evidence="4" key="1">
    <citation type="journal article" date="2019" name="Sci. Rep.">
        <title>Draft genome of Tanacetum cinerariifolium, the natural source of mosquito coil.</title>
        <authorList>
            <person name="Yamashiro T."/>
            <person name="Shiraishi A."/>
            <person name="Satake H."/>
            <person name="Nakayama K."/>
        </authorList>
    </citation>
    <scope>NUCLEOTIDE SEQUENCE</scope>
</reference>
<dbReference type="GO" id="GO:0008270">
    <property type="term" value="F:zinc ion binding"/>
    <property type="evidence" value="ECO:0007669"/>
    <property type="project" value="UniProtKB-KW"/>
</dbReference>
<keyword evidence="1" id="KW-0863">Zinc-finger</keyword>
<organism evidence="4">
    <name type="scientific">Tanacetum cinerariifolium</name>
    <name type="common">Dalmatian daisy</name>
    <name type="synonym">Chrysanthemum cinerariifolium</name>
    <dbReference type="NCBI Taxonomy" id="118510"/>
    <lineage>
        <taxon>Eukaryota</taxon>
        <taxon>Viridiplantae</taxon>
        <taxon>Streptophyta</taxon>
        <taxon>Embryophyta</taxon>
        <taxon>Tracheophyta</taxon>
        <taxon>Spermatophyta</taxon>
        <taxon>Magnoliopsida</taxon>
        <taxon>eudicotyledons</taxon>
        <taxon>Gunneridae</taxon>
        <taxon>Pentapetalae</taxon>
        <taxon>asterids</taxon>
        <taxon>campanulids</taxon>
        <taxon>Asterales</taxon>
        <taxon>Asteraceae</taxon>
        <taxon>Asteroideae</taxon>
        <taxon>Anthemideae</taxon>
        <taxon>Anthemidinae</taxon>
        <taxon>Tanacetum</taxon>
    </lineage>
</organism>
<evidence type="ECO:0000313" key="4">
    <source>
        <dbReference type="EMBL" id="GEW92041.1"/>
    </source>
</evidence>
<dbReference type="SUPFAM" id="SSF57756">
    <property type="entry name" value="Retrovirus zinc finger-like domains"/>
    <property type="match status" value="1"/>
</dbReference>
<dbReference type="Pfam" id="PF00098">
    <property type="entry name" value="zf-CCHC"/>
    <property type="match status" value="1"/>
</dbReference>
<evidence type="ECO:0000256" key="2">
    <source>
        <dbReference type="SAM" id="MobiDB-lite"/>
    </source>
</evidence>
<feature type="region of interest" description="Disordered" evidence="2">
    <location>
        <begin position="581"/>
        <end position="620"/>
    </location>
</feature>
<feature type="compositionally biased region" description="Basic and acidic residues" evidence="2">
    <location>
        <begin position="827"/>
        <end position="856"/>
    </location>
</feature>
<dbReference type="InterPro" id="IPR036875">
    <property type="entry name" value="Znf_CCHC_sf"/>
</dbReference>
<feature type="compositionally biased region" description="Basic and acidic residues" evidence="2">
    <location>
        <begin position="669"/>
        <end position="678"/>
    </location>
</feature>
<feature type="domain" description="CCHC-type" evidence="3">
    <location>
        <begin position="390"/>
        <end position="404"/>
    </location>
</feature>
<accession>A0A699H0B8</accession>
<dbReference type="InterPro" id="IPR001878">
    <property type="entry name" value="Znf_CCHC"/>
</dbReference>
<keyword evidence="1" id="KW-0479">Metal-binding</keyword>
<feature type="region of interest" description="Disordered" evidence="2">
    <location>
        <begin position="819"/>
        <end position="856"/>
    </location>
</feature>
<feature type="region of interest" description="Disordered" evidence="2">
    <location>
        <begin position="711"/>
        <end position="735"/>
    </location>
</feature>
<dbReference type="PROSITE" id="PS50158">
    <property type="entry name" value="ZF_CCHC"/>
    <property type="match status" value="1"/>
</dbReference>
<dbReference type="AlphaFoldDB" id="A0A699H0B8"/>
<feature type="region of interest" description="Disordered" evidence="2">
    <location>
        <begin position="337"/>
        <end position="371"/>
    </location>
</feature>
<feature type="compositionally biased region" description="Basic and acidic residues" evidence="2">
    <location>
        <begin position="339"/>
        <end position="352"/>
    </location>
</feature>
<dbReference type="Gene3D" id="4.10.60.10">
    <property type="entry name" value="Zinc finger, CCHC-type"/>
    <property type="match status" value="1"/>
</dbReference>
<evidence type="ECO:0000256" key="1">
    <source>
        <dbReference type="PROSITE-ProRule" id="PRU00047"/>
    </source>
</evidence>
<dbReference type="EMBL" id="BKCJ010080365">
    <property type="protein sequence ID" value="GEW92041.1"/>
    <property type="molecule type" value="Genomic_DNA"/>
</dbReference>
<feature type="compositionally biased region" description="Basic residues" evidence="2">
    <location>
        <begin position="353"/>
        <end position="362"/>
    </location>
</feature>
<evidence type="ECO:0000259" key="3">
    <source>
        <dbReference type="PROSITE" id="PS50158"/>
    </source>
</evidence>
<feature type="region of interest" description="Disordered" evidence="2">
    <location>
        <begin position="656"/>
        <end position="685"/>
    </location>
</feature>
<protein>
    <submittedName>
        <fullName evidence="4">Ribonuclease H-like domain-containing protein</fullName>
    </submittedName>
</protein>